<dbReference type="PROSITE" id="PS50850">
    <property type="entry name" value="MFS"/>
    <property type="match status" value="1"/>
</dbReference>
<dbReference type="RefSeq" id="WP_124926216.1">
    <property type="nucleotide sequence ID" value="NZ_BMOH01000004.1"/>
</dbReference>
<evidence type="ECO:0000256" key="3">
    <source>
        <dbReference type="ARBA" id="ARBA00023136"/>
    </source>
</evidence>
<feature type="transmembrane region" description="Helical" evidence="4">
    <location>
        <begin position="166"/>
        <end position="184"/>
    </location>
</feature>
<reference evidence="6 7" key="1">
    <citation type="submission" date="2018-11" db="EMBL/GenBank/DDBJ databases">
        <title>The draft genome sequence of Amphritea balenae JAMM 1525T.</title>
        <authorList>
            <person name="Fang Z."/>
            <person name="Zhang Y."/>
            <person name="Han X."/>
        </authorList>
    </citation>
    <scope>NUCLEOTIDE SEQUENCE [LARGE SCALE GENOMIC DNA]</scope>
    <source>
        <strain evidence="6 7">JAMM 1525</strain>
    </source>
</reference>
<dbReference type="InterPro" id="IPR036259">
    <property type="entry name" value="MFS_trans_sf"/>
</dbReference>
<feature type="transmembrane region" description="Helical" evidence="4">
    <location>
        <begin position="301"/>
        <end position="323"/>
    </location>
</feature>
<evidence type="ECO:0000256" key="1">
    <source>
        <dbReference type="ARBA" id="ARBA00022692"/>
    </source>
</evidence>
<dbReference type="InterPro" id="IPR010645">
    <property type="entry name" value="MFS_4"/>
</dbReference>
<sequence length="396" mass="42727">MSEISRARMLLISVLGITATVGIARFAYTPMIPEMASETGLTESVAGYLAAANYAGYLSGALLISFIHSLALKARLFQVGLITAVLTSIAMGLTTSEPLWYLLRYLSGLSSAAGMLLGGGLLMHWLIKHNHKAELGIFFSGLGIGIVITAILAQLIKDSFSWDQQWMIYAGATLLLIIPVWRWLPDFSLEQSLPRRCKSHAALPLSFMPVLQLAYFCAGAGYVISATFLITIAESIDTLQGSGWIIWLVAGLSCAPASGLWDKISAKTGPWQALFIAYLLNTLSILILLLSQHLFAVILSALIYGASFIGIVSMMLAMVGRLFPDNPSKPMSRLTFSYGIAQMIAPAIVGFMAEYYGNFNNGLILTILVMLAGCIALAFAQRIEQRSGLSTKPLSP</sequence>
<evidence type="ECO:0000313" key="7">
    <source>
        <dbReference type="Proteomes" id="UP000267535"/>
    </source>
</evidence>
<evidence type="ECO:0000313" key="6">
    <source>
        <dbReference type="EMBL" id="RRC99378.1"/>
    </source>
</evidence>
<keyword evidence="7" id="KW-1185">Reference proteome</keyword>
<feature type="transmembrane region" description="Helical" evidence="4">
    <location>
        <begin position="76"/>
        <end position="96"/>
    </location>
</feature>
<dbReference type="InterPro" id="IPR020846">
    <property type="entry name" value="MFS_dom"/>
</dbReference>
<dbReference type="OrthoDB" id="9797953at2"/>
<accession>A0A3P1SQB7</accession>
<gene>
    <name evidence="6" type="ORF">EHS89_11080</name>
</gene>
<feature type="transmembrane region" description="Helical" evidence="4">
    <location>
        <begin position="362"/>
        <end position="380"/>
    </location>
</feature>
<dbReference type="PANTHER" id="PTHR23537">
    <property type="match status" value="1"/>
</dbReference>
<dbReference type="EMBL" id="RQXV01000005">
    <property type="protein sequence ID" value="RRC99378.1"/>
    <property type="molecule type" value="Genomic_DNA"/>
</dbReference>
<keyword evidence="2 4" id="KW-1133">Transmembrane helix</keyword>
<keyword evidence="1 4" id="KW-0812">Transmembrane</keyword>
<evidence type="ECO:0000256" key="2">
    <source>
        <dbReference type="ARBA" id="ARBA00022989"/>
    </source>
</evidence>
<dbReference type="PANTHER" id="PTHR23537:SF1">
    <property type="entry name" value="SUGAR TRANSPORTER"/>
    <property type="match status" value="1"/>
</dbReference>
<dbReference type="GO" id="GO:0005886">
    <property type="term" value="C:plasma membrane"/>
    <property type="evidence" value="ECO:0007669"/>
    <property type="project" value="TreeGrafter"/>
</dbReference>
<dbReference type="GO" id="GO:0022857">
    <property type="term" value="F:transmembrane transporter activity"/>
    <property type="evidence" value="ECO:0007669"/>
    <property type="project" value="InterPro"/>
</dbReference>
<organism evidence="6 7">
    <name type="scientific">Amphritea balenae</name>
    <dbReference type="NCBI Taxonomy" id="452629"/>
    <lineage>
        <taxon>Bacteria</taxon>
        <taxon>Pseudomonadati</taxon>
        <taxon>Pseudomonadota</taxon>
        <taxon>Gammaproteobacteria</taxon>
        <taxon>Oceanospirillales</taxon>
        <taxon>Oceanospirillaceae</taxon>
        <taxon>Amphritea</taxon>
    </lineage>
</organism>
<dbReference type="Pfam" id="PF06779">
    <property type="entry name" value="MFS_4"/>
    <property type="match status" value="1"/>
</dbReference>
<dbReference type="AlphaFoldDB" id="A0A3P1SQB7"/>
<dbReference type="Gene3D" id="1.20.1250.20">
    <property type="entry name" value="MFS general substrate transporter like domains"/>
    <property type="match status" value="2"/>
</dbReference>
<evidence type="ECO:0000256" key="4">
    <source>
        <dbReference type="SAM" id="Phobius"/>
    </source>
</evidence>
<feature type="transmembrane region" description="Helical" evidence="4">
    <location>
        <begin position="45"/>
        <end position="64"/>
    </location>
</feature>
<feature type="domain" description="Major facilitator superfamily (MFS) profile" evidence="5">
    <location>
        <begin position="8"/>
        <end position="384"/>
    </location>
</feature>
<feature type="transmembrane region" description="Helical" evidence="4">
    <location>
        <begin position="244"/>
        <end position="261"/>
    </location>
</feature>
<dbReference type="Proteomes" id="UP000267535">
    <property type="component" value="Unassembled WGS sequence"/>
</dbReference>
<feature type="transmembrane region" description="Helical" evidence="4">
    <location>
        <begin position="335"/>
        <end position="356"/>
    </location>
</feature>
<feature type="transmembrane region" description="Helical" evidence="4">
    <location>
        <begin position="102"/>
        <end position="123"/>
    </location>
</feature>
<name>A0A3P1SQB7_9GAMM</name>
<feature type="transmembrane region" description="Helical" evidence="4">
    <location>
        <begin position="135"/>
        <end position="154"/>
    </location>
</feature>
<protein>
    <submittedName>
        <fullName evidence="6">YbfB/YjiJ family MFS transporter</fullName>
    </submittedName>
</protein>
<feature type="transmembrane region" description="Helical" evidence="4">
    <location>
        <begin position="273"/>
        <end position="295"/>
    </location>
</feature>
<feature type="transmembrane region" description="Helical" evidence="4">
    <location>
        <begin position="205"/>
        <end position="232"/>
    </location>
</feature>
<proteinExistence type="predicted"/>
<comment type="caution">
    <text evidence="6">The sequence shown here is derived from an EMBL/GenBank/DDBJ whole genome shotgun (WGS) entry which is preliminary data.</text>
</comment>
<dbReference type="SUPFAM" id="SSF103473">
    <property type="entry name" value="MFS general substrate transporter"/>
    <property type="match status" value="1"/>
</dbReference>
<keyword evidence="3 4" id="KW-0472">Membrane</keyword>
<evidence type="ECO:0000259" key="5">
    <source>
        <dbReference type="PROSITE" id="PS50850"/>
    </source>
</evidence>